<keyword evidence="4" id="KW-0732">Signal</keyword>
<sequence>MSYSFPISWSKELQSWYLWEIHIYGLAVAWFIVGLIAFAVALNIRSEAREKGLLNRVCAYLCLCAILRAMYLLIDPYEAKERTVPFFSRFLYVVIHPVMLLIFALEFICITRLVGQRTKAIKSFDNVSLLQFLTVVASIVLGVFEVLTSIYPTGLRAAYALLQLLYWLAHCGITISYLHCGVIMLRALAKKGECNSYHLRKGEYLNSTNIPVPKIRVTDENECSRSLRSDFSSCLNSTDDVNKSSLNEDDVTAGSNGQQQSVKSVPVVAVVLPADITRATEDKRNLLLKQTVYCLYFTACLSLFHCAWLVYEQIARLIGWEKLISLPLIWLVIVTLCRLSELLWAFLMAYTVQRCFNRV</sequence>
<accession>A0A914VAJ4</accession>
<feature type="transmembrane region" description="Helical" evidence="7">
    <location>
        <begin position="53"/>
        <end position="74"/>
    </location>
</feature>
<keyword evidence="3 7" id="KW-0812">Transmembrane</keyword>
<keyword evidence="5 7" id="KW-1133">Transmembrane helix</keyword>
<feature type="transmembrane region" description="Helical" evidence="7">
    <location>
        <begin position="94"/>
        <end position="115"/>
    </location>
</feature>
<evidence type="ECO:0000313" key="9">
    <source>
        <dbReference type="Proteomes" id="UP000887566"/>
    </source>
</evidence>
<reference evidence="10" key="1">
    <citation type="submission" date="2022-11" db="UniProtKB">
        <authorList>
            <consortium name="WormBaseParasite"/>
        </authorList>
    </citation>
    <scope>IDENTIFICATION</scope>
</reference>
<evidence type="ECO:0000256" key="2">
    <source>
        <dbReference type="ARBA" id="ARBA00022553"/>
    </source>
</evidence>
<feature type="transmembrane region" description="Helical" evidence="7">
    <location>
        <begin position="164"/>
        <end position="185"/>
    </location>
</feature>
<evidence type="ECO:0000256" key="5">
    <source>
        <dbReference type="ARBA" id="ARBA00022989"/>
    </source>
</evidence>
<evidence type="ECO:0000256" key="4">
    <source>
        <dbReference type="ARBA" id="ARBA00022729"/>
    </source>
</evidence>
<keyword evidence="2" id="KW-0597">Phosphoprotein</keyword>
<dbReference type="InterPro" id="IPR052836">
    <property type="entry name" value="PRRT_domain-containing"/>
</dbReference>
<dbReference type="PANTHER" id="PTHR35578">
    <property type="entry name" value="PROLINE-RICH TRANSMEMBRANE PROTEIN 4-RELATED"/>
    <property type="match status" value="1"/>
</dbReference>
<feature type="transmembrane region" description="Helical" evidence="7">
    <location>
        <begin position="21"/>
        <end position="41"/>
    </location>
</feature>
<dbReference type="InterPro" id="IPR059081">
    <property type="entry name" value="PRRT3-4"/>
</dbReference>
<dbReference type="PANTHER" id="PTHR35578:SF6">
    <property type="entry name" value="PROLINE-RICH TRANSMEMBRANE PROTEIN 4"/>
    <property type="match status" value="1"/>
</dbReference>
<feature type="transmembrane region" description="Helical" evidence="7">
    <location>
        <begin position="323"/>
        <end position="350"/>
    </location>
</feature>
<evidence type="ECO:0000256" key="7">
    <source>
        <dbReference type="SAM" id="Phobius"/>
    </source>
</evidence>
<evidence type="ECO:0000259" key="8">
    <source>
        <dbReference type="Pfam" id="PF25987"/>
    </source>
</evidence>
<protein>
    <recommendedName>
        <fullName evidence="8">Proline-rich transmembrane protein 3/4 domain-containing protein</fullName>
    </recommendedName>
</protein>
<dbReference type="AlphaFoldDB" id="A0A914VAJ4"/>
<evidence type="ECO:0000256" key="1">
    <source>
        <dbReference type="ARBA" id="ARBA00004141"/>
    </source>
</evidence>
<keyword evidence="9" id="KW-1185">Reference proteome</keyword>
<proteinExistence type="predicted"/>
<dbReference type="WBParaSite" id="PSAMB.scaffold170size69771.g2994.t1">
    <property type="protein sequence ID" value="PSAMB.scaffold170size69771.g2994.t1"/>
    <property type="gene ID" value="PSAMB.scaffold170size69771.g2994"/>
</dbReference>
<feature type="transmembrane region" description="Helical" evidence="7">
    <location>
        <begin position="127"/>
        <end position="152"/>
    </location>
</feature>
<organism evidence="9 10">
    <name type="scientific">Plectus sambesii</name>
    <dbReference type="NCBI Taxonomy" id="2011161"/>
    <lineage>
        <taxon>Eukaryota</taxon>
        <taxon>Metazoa</taxon>
        <taxon>Ecdysozoa</taxon>
        <taxon>Nematoda</taxon>
        <taxon>Chromadorea</taxon>
        <taxon>Plectida</taxon>
        <taxon>Plectina</taxon>
        <taxon>Plectoidea</taxon>
        <taxon>Plectidae</taxon>
        <taxon>Plectus</taxon>
    </lineage>
</organism>
<dbReference type="Proteomes" id="UP000887566">
    <property type="component" value="Unplaced"/>
</dbReference>
<feature type="transmembrane region" description="Helical" evidence="7">
    <location>
        <begin position="293"/>
        <end position="311"/>
    </location>
</feature>
<feature type="domain" description="Proline-rich transmembrane protein 3/4" evidence="8">
    <location>
        <begin position="17"/>
        <end position="356"/>
    </location>
</feature>
<evidence type="ECO:0000256" key="6">
    <source>
        <dbReference type="ARBA" id="ARBA00023136"/>
    </source>
</evidence>
<comment type="subcellular location">
    <subcellularLocation>
        <location evidence="1">Membrane</location>
        <topology evidence="1">Multi-pass membrane protein</topology>
    </subcellularLocation>
</comment>
<evidence type="ECO:0000256" key="3">
    <source>
        <dbReference type="ARBA" id="ARBA00022692"/>
    </source>
</evidence>
<evidence type="ECO:0000313" key="10">
    <source>
        <dbReference type="WBParaSite" id="PSAMB.scaffold170size69771.g2994.t1"/>
    </source>
</evidence>
<keyword evidence="6 7" id="KW-0472">Membrane</keyword>
<name>A0A914VAJ4_9BILA</name>
<dbReference type="Pfam" id="PF25987">
    <property type="entry name" value="PRRT3"/>
    <property type="match status" value="1"/>
</dbReference>